<proteinExistence type="predicted"/>
<gene>
    <name evidence="10" type="ORF">BDA99DRAFT_516821</name>
</gene>
<evidence type="ECO:0000256" key="5">
    <source>
        <dbReference type="SAM" id="Coils"/>
    </source>
</evidence>
<feature type="compositionally biased region" description="Low complexity" evidence="6">
    <location>
        <begin position="778"/>
        <end position="791"/>
    </location>
</feature>
<dbReference type="InterPro" id="IPR011993">
    <property type="entry name" value="PH-like_dom_sf"/>
</dbReference>
<feature type="region of interest" description="Disordered" evidence="6">
    <location>
        <begin position="317"/>
        <end position="344"/>
    </location>
</feature>
<evidence type="ECO:0000313" key="10">
    <source>
        <dbReference type="EMBL" id="KAI9256579.1"/>
    </source>
</evidence>
<evidence type="ECO:0000256" key="3">
    <source>
        <dbReference type="ARBA" id="ARBA00022490"/>
    </source>
</evidence>
<feature type="compositionally biased region" description="Basic and acidic residues" evidence="6">
    <location>
        <begin position="367"/>
        <end position="378"/>
    </location>
</feature>
<comment type="caution">
    <text evidence="10">The sequence shown here is derived from an EMBL/GenBank/DDBJ whole genome shotgun (WGS) entry which is preliminary data.</text>
</comment>
<dbReference type="PROSITE" id="PS50002">
    <property type="entry name" value="SH3"/>
    <property type="match status" value="1"/>
</dbReference>
<name>A0AAD5JVK8_9FUNG</name>
<dbReference type="PROSITE" id="PS00741">
    <property type="entry name" value="DH_1"/>
    <property type="match status" value="1"/>
</dbReference>
<dbReference type="Pfam" id="PF00621">
    <property type="entry name" value="RhoGEF"/>
    <property type="match status" value="1"/>
</dbReference>
<dbReference type="PANTHER" id="PTHR46006:SF6">
    <property type="entry name" value="INTERSECTIN-2 ISOFORM X1"/>
    <property type="match status" value="1"/>
</dbReference>
<dbReference type="PANTHER" id="PTHR46006">
    <property type="entry name" value="RHO GUANINE NUCLEOTIDE EXCHANGE FACTOR AT 64C, ISOFORM A"/>
    <property type="match status" value="1"/>
</dbReference>
<dbReference type="Gene3D" id="2.30.30.40">
    <property type="entry name" value="SH3 Domains"/>
    <property type="match status" value="2"/>
</dbReference>
<evidence type="ECO:0000256" key="6">
    <source>
        <dbReference type="SAM" id="MobiDB-lite"/>
    </source>
</evidence>
<evidence type="ECO:0000313" key="11">
    <source>
        <dbReference type="Proteomes" id="UP001209540"/>
    </source>
</evidence>
<evidence type="ECO:0000259" key="7">
    <source>
        <dbReference type="PROSITE" id="PS50002"/>
    </source>
</evidence>
<evidence type="ECO:0000256" key="4">
    <source>
        <dbReference type="PROSITE-ProRule" id="PRU00192"/>
    </source>
</evidence>
<dbReference type="PROSITE" id="PS50010">
    <property type="entry name" value="DH_2"/>
    <property type="match status" value="1"/>
</dbReference>
<dbReference type="SUPFAM" id="SSF50044">
    <property type="entry name" value="SH3-domain"/>
    <property type="match status" value="2"/>
</dbReference>
<dbReference type="GO" id="GO:0035556">
    <property type="term" value="P:intracellular signal transduction"/>
    <property type="evidence" value="ECO:0007669"/>
    <property type="project" value="InterPro"/>
</dbReference>
<dbReference type="SUPFAM" id="SSF50729">
    <property type="entry name" value="PH domain-like"/>
    <property type="match status" value="1"/>
</dbReference>
<feature type="compositionally biased region" description="Basic and acidic residues" evidence="6">
    <location>
        <begin position="385"/>
        <end position="588"/>
    </location>
</feature>
<dbReference type="CDD" id="cd00160">
    <property type="entry name" value="RhoGEF"/>
    <property type="match status" value="1"/>
</dbReference>
<dbReference type="AlphaFoldDB" id="A0AAD5JVK8"/>
<dbReference type="SMART" id="SM00233">
    <property type="entry name" value="PH"/>
    <property type="match status" value="1"/>
</dbReference>
<feature type="domain" description="SH3" evidence="7">
    <location>
        <begin position="702"/>
        <end position="765"/>
    </location>
</feature>
<dbReference type="InterPro" id="IPR035899">
    <property type="entry name" value="DBL_dom_sf"/>
</dbReference>
<dbReference type="CDD" id="cd00174">
    <property type="entry name" value="SH3"/>
    <property type="match status" value="2"/>
</dbReference>
<keyword evidence="2 4" id="KW-0728">SH3 domain</keyword>
<dbReference type="EMBL" id="JAIXMP010000021">
    <property type="protein sequence ID" value="KAI9256579.1"/>
    <property type="molecule type" value="Genomic_DNA"/>
</dbReference>
<dbReference type="InterPro" id="IPR001331">
    <property type="entry name" value="GDS_CDC24_CS"/>
</dbReference>
<dbReference type="InterPro" id="IPR001452">
    <property type="entry name" value="SH3_domain"/>
</dbReference>
<feature type="domain" description="DH" evidence="9">
    <location>
        <begin position="876"/>
        <end position="1058"/>
    </location>
</feature>
<reference evidence="10" key="1">
    <citation type="journal article" date="2022" name="IScience">
        <title>Evolution of zygomycete secretomes and the origins of terrestrial fungal ecologies.</title>
        <authorList>
            <person name="Chang Y."/>
            <person name="Wang Y."/>
            <person name="Mondo S."/>
            <person name="Ahrendt S."/>
            <person name="Andreopoulos W."/>
            <person name="Barry K."/>
            <person name="Beard J."/>
            <person name="Benny G.L."/>
            <person name="Blankenship S."/>
            <person name="Bonito G."/>
            <person name="Cuomo C."/>
            <person name="Desiro A."/>
            <person name="Gervers K.A."/>
            <person name="Hundley H."/>
            <person name="Kuo A."/>
            <person name="LaButti K."/>
            <person name="Lang B.F."/>
            <person name="Lipzen A."/>
            <person name="O'Donnell K."/>
            <person name="Pangilinan J."/>
            <person name="Reynolds N."/>
            <person name="Sandor L."/>
            <person name="Smith M.E."/>
            <person name="Tsang A."/>
            <person name="Grigoriev I.V."/>
            <person name="Stajich J.E."/>
            <person name="Spatafora J.W."/>
        </authorList>
    </citation>
    <scope>NUCLEOTIDE SEQUENCE</scope>
    <source>
        <strain evidence="10">RSA 2281</strain>
    </source>
</reference>
<dbReference type="SMART" id="SM00326">
    <property type="entry name" value="SH3"/>
    <property type="match status" value="2"/>
</dbReference>
<comment type="subcellular location">
    <subcellularLocation>
        <location evidence="1">Cytoplasm</location>
    </subcellularLocation>
</comment>
<dbReference type="Gene3D" id="2.30.29.30">
    <property type="entry name" value="Pleckstrin-homology domain (PH domain)/Phosphotyrosine-binding domain (PTB)"/>
    <property type="match status" value="1"/>
</dbReference>
<dbReference type="InterPro" id="IPR036028">
    <property type="entry name" value="SH3-like_dom_sf"/>
</dbReference>
<feature type="region of interest" description="Disordered" evidence="6">
    <location>
        <begin position="1"/>
        <end position="34"/>
    </location>
</feature>
<dbReference type="GO" id="GO:0005737">
    <property type="term" value="C:cytoplasm"/>
    <property type="evidence" value="ECO:0007669"/>
    <property type="project" value="UniProtKB-SubCell"/>
</dbReference>
<feature type="coiled-coil region" evidence="5">
    <location>
        <begin position="1038"/>
        <end position="1068"/>
    </location>
</feature>
<dbReference type="GO" id="GO:0035025">
    <property type="term" value="P:positive regulation of Rho protein signal transduction"/>
    <property type="evidence" value="ECO:0007669"/>
    <property type="project" value="TreeGrafter"/>
</dbReference>
<keyword evidence="11" id="KW-1185">Reference proteome</keyword>
<keyword evidence="5" id="KW-0175">Coiled coil</keyword>
<dbReference type="SUPFAM" id="SSF48065">
    <property type="entry name" value="DBL homology domain (DH-domain)"/>
    <property type="match status" value="1"/>
</dbReference>
<dbReference type="Proteomes" id="UP001209540">
    <property type="component" value="Unassembled WGS sequence"/>
</dbReference>
<feature type="region of interest" description="Disordered" evidence="6">
    <location>
        <begin position="778"/>
        <end position="802"/>
    </location>
</feature>
<evidence type="ECO:0000259" key="9">
    <source>
        <dbReference type="PROSITE" id="PS50010"/>
    </source>
</evidence>
<feature type="coiled-coil region" evidence="5">
    <location>
        <begin position="112"/>
        <end position="168"/>
    </location>
</feature>
<evidence type="ECO:0000256" key="1">
    <source>
        <dbReference type="ARBA" id="ARBA00004496"/>
    </source>
</evidence>
<dbReference type="Gene3D" id="1.20.900.10">
    <property type="entry name" value="Dbl homology (DH) domain"/>
    <property type="match status" value="1"/>
</dbReference>
<dbReference type="InterPro" id="IPR001849">
    <property type="entry name" value="PH_domain"/>
</dbReference>
<reference evidence="10" key="2">
    <citation type="submission" date="2023-02" db="EMBL/GenBank/DDBJ databases">
        <authorList>
            <consortium name="DOE Joint Genome Institute"/>
            <person name="Mondo S.J."/>
            <person name="Chang Y."/>
            <person name="Wang Y."/>
            <person name="Ahrendt S."/>
            <person name="Andreopoulos W."/>
            <person name="Barry K."/>
            <person name="Beard J."/>
            <person name="Benny G.L."/>
            <person name="Blankenship S."/>
            <person name="Bonito G."/>
            <person name="Cuomo C."/>
            <person name="Desiro A."/>
            <person name="Gervers K.A."/>
            <person name="Hundley H."/>
            <person name="Kuo A."/>
            <person name="LaButti K."/>
            <person name="Lang B.F."/>
            <person name="Lipzen A."/>
            <person name="O'Donnell K."/>
            <person name="Pangilinan J."/>
            <person name="Reynolds N."/>
            <person name="Sandor L."/>
            <person name="Smith M.W."/>
            <person name="Tsang A."/>
            <person name="Grigoriev I.V."/>
            <person name="Stajich J.E."/>
            <person name="Spatafora J.W."/>
        </authorList>
    </citation>
    <scope>NUCLEOTIDE SEQUENCE</scope>
    <source>
        <strain evidence="10">RSA 2281</strain>
    </source>
</reference>
<sequence length="1214" mass="139739">MAYRSTSADPWTSRRNGGYNSPFLTSADNNGNASSFDESYNHDIEERIHNLRKSIREQTILLSVLDNNDNDNNNGSNGSGNIEELKTKIYKVVQELKTSRTSGNQQTTWARYEQNIRRLQDLTDEGRALKKEIDYLVDTGIKNVQTELISETNRLQELELELARIRHHADDDPVRAKAHAMIASRLHTPLVNDTDVAQLGANAQTRKQDMENITQDIGGLQQDARQVLQIDLPAMDMYVDLNRKQNRDRQMFEKGLFVSEPLARFIDSIESSTSSNTNFITGGSAATATLATSPLSYDNPKPRSAPMIVGMEQEDYLSYTPAPPPIPTSQRPGSPRSAADIKAEAQRRIEQRRLLFVNKYNQQRSTENLRRASTKSDESTSSITPEEKEAQERLRKAEQDARERLQSTREQRAKARREAEEKRKQAVAAREAELRGQERQRQIQEEEDRKEREALAEKRRKEEAEALERRRKEIEEHERRERELALKREEEEKAAEEVRLRKIREAAERAAREKRRRQEEIEKKERELEAARVEAEKRRREWLEAQEKTRREKEAAKREQEEEERRKREEEERRKQDELEEQRRKEEEAAAAATAAEMEAAAKEAALIQSAIEQQPVTQQNATAGTSGYGVDIEDEVDFTTIYRVKSLYEYRGARDDDLSFGEDEILKAHPHKESTSDWWYGSSLKTKQVGFFPKAYVEIIEEAFRVRALYEFVKTRDDDLAFVENEIIIVQPFQDDGSDWWYGSSEDSGNSGYFPKTYVEVINPGVPFIQLSEPTTITSPVTTQPTTTQEEPQRGMSAPNTPVLKKQTLTVSRTDTARRRRAASNAGVLGSNEVPIGRARAMSVPSSRPSSPALLTWASTMDEKELEAIPVEERKRQETIFELISTEKTYLRDLQLVINVFYADSAKYLSRDEQDVVFSNIDELLLCNTALLSDLESRQRESAGVVNSIGDVFLKHAENLNSYSTYCRNQSFASRFLQDKRQQDQWFDVFLKTAQSRPECRALDLSHFLLEPMQRITRYPLLLQNILHATSKRHPDYGVLRSALAKAENILQRVNEETRRYENSQKMRELSRLLDMENYGRLEVPTREFVMEGVLYKSKSGRKLHGYLFNDIFILTEPLKSLSPEGYLYRLYKEPMDIDMVTIRQQHQNLSLKASFTSSAGSGSSDDNGFQIVYGSQVIGVKASSTSQKRQWINQIQHYSALQLTIQRQRNAF</sequence>
<dbReference type="InterPro" id="IPR051480">
    <property type="entry name" value="Endocytic_GEF_Adapter"/>
</dbReference>
<accession>A0AAD5JVK8</accession>
<dbReference type="GO" id="GO:0005085">
    <property type="term" value="F:guanyl-nucleotide exchange factor activity"/>
    <property type="evidence" value="ECO:0007669"/>
    <property type="project" value="InterPro"/>
</dbReference>
<dbReference type="PROSITE" id="PS50003">
    <property type="entry name" value="PH_DOMAIN"/>
    <property type="match status" value="1"/>
</dbReference>
<dbReference type="Pfam" id="PF00018">
    <property type="entry name" value="SH3_1"/>
    <property type="match status" value="2"/>
</dbReference>
<dbReference type="InterPro" id="IPR000219">
    <property type="entry name" value="DH_dom"/>
</dbReference>
<organism evidence="10 11">
    <name type="scientific">Phascolomyces articulosus</name>
    <dbReference type="NCBI Taxonomy" id="60185"/>
    <lineage>
        <taxon>Eukaryota</taxon>
        <taxon>Fungi</taxon>
        <taxon>Fungi incertae sedis</taxon>
        <taxon>Mucoromycota</taxon>
        <taxon>Mucoromycotina</taxon>
        <taxon>Mucoromycetes</taxon>
        <taxon>Mucorales</taxon>
        <taxon>Lichtheimiaceae</taxon>
        <taxon>Phascolomyces</taxon>
    </lineage>
</organism>
<evidence type="ECO:0000259" key="8">
    <source>
        <dbReference type="PROSITE" id="PS50003"/>
    </source>
</evidence>
<dbReference type="SMART" id="SM00325">
    <property type="entry name" value="RhoGEF"/>
    <property type="match status" value="1"/>
</dbReference>
<keyword evidence="3" id="KW-0963">Cytoplasm</keyword>
<evidence type="ECO:0000256" key="2">
    <source>
        <dbReference type="ARBA" id="ARBA00022443"/>
    </source>
</evidence>
<dbReference type="Pfam" id="PF16652">
    <property type="entry name" value="PH_13"/>
    <property type="match status" value="1"/>
</dbReference>
<feature type="region of interest" description="Disordered" evidence="6">
    <location>
        <begin position="360"/>
        <end position="596"/>
    </location>
</feature>
<feature type="domain" description="PH" evidence="8">
    <location>
        <begin position="1089"/>
        <end position="1202"/>
    </location>
</feature>
<protein>
    <submittedName>
        <fullName evidence="10">Uncharacterized protein</fullName>
    </submittedName>
</protein>